<reference evidence="3" key="1">
    <citation type="journal article" date="2019" name="Int. J. Syst. Evol. Microbiol.">
        <title>The Global Catalogue of Microorganisms (GCM) 10K type strain sequencing project: providing services to taxonomists for standard genome sequencing and annotation.</title>
        <authorList>
            <consortium name="The Broad Institute Genomics Platform"/>
            <consortium name="The Broad Institute Genome Sequencing Center for Infectious Disease"/>
            <person name="Wu L."/>
            <person name="Ma J."/>
        </authorList>
    </citation>
    <scope>NUCLEOTIDE SEQUENCE [LARGE SCALE GENOMIC DNA]</scope>
    <source>
        <strain evidence="3">JCM 14046</strain>
    </source>
</reference>
<sequence>MGATAPAGRPANPVAAPACDCEGGGTAGERRASARGAVMAEHTPHDTSGDTAGASAGTDDIKARMREALDRKKGASHPDDSAGPRAKAHGSEVVGGGPHLHRRKAGGGGS</sequence>
<dbReference type="InterPro" id="IPR035172">
    <property type="entry name" value="DUF5302"/>
</dbReference>
<proteinExistence type="predicted"/>
<evidence type="ECO:0000256" key="1">
    <source>
        <dbReference type="SAM" id="MobiDB-lite"/>
    </source>
</evidence>
<dbReference type="Pfam" id="PF17227">
    <property type="entry name" value="DUF5302"/>
    <property type="match status" value="1"/>
</dbReference>
<evidence type="ECO:0000313" key="2">
    <source>
        <dbReference type="EMBL" id="GAA1925207.1"/>
    </source>
</evidence>
<accession>A0ABP5AXU3</accession>
<dbReference type="EMBL" id="BAAAMY010000007">
    <property type="protein sequence ID" value="GAA1925207.1"/>
    <property type="molecule type" value="Genomic_DNA"/>
</dbReference>
<protein>
    <recommendedName>
        <fullName evidence="4">DUF5302 domain-containing protein</fullName>
    </recommendedName>
</protein>
<comment type="caution">
    <text evidence="2">The sequence shown here is derived from an EMBL/GenBank/DDBJ whole genome shotgun (WGS) entry which is preliminary data.</text>
</comment>
<gene>
    <name evidence="2" type="ORF">GCM10009737_28670</name>
</gene>
<feature type="compositionally biased region" description="Basic and acidic residues" evidence="1">
    <location>
        <begin position="59"/>
        <end position="82"/>
    </location>
</feature>
<name>A0ABP5AXU3_9ACTN</name>
<organism evidence="2 3">
    <name type="scientific">Nocardioides lentus</name>
    <dbReference type="NCBI Taxonomy" id="338077"/>
    <lineage>
        <taxon>Bacteria</taxon>
        <taxon>Bacillati</taxon>
        <taxon>Actinomycetota</taxon>
        <taxon>Actinomycetes</taxon>
        <taxon>Propionibacteriales</taxon>
        <taxon>Nocardioidaceae</taxon>
        <taxon>Nocardioides</taxon>
    </lineage>
</organism>
<evidence type="ECO:0000313" key="3">
    <source>
        <dbReference type="Proteomes" id="UP001501612"/>
    </source>
</evidence>
<dbReference type="Proteomes" id="UP001501612">
    <property type="component" value="Unassembled WGS sequence"/>
</dbReference>
<evidence type="ECO:0008006" key="4">
    <source>
        <dbReference type="Google" id="ProtNLM"/>
    </source>
</evidence>
<feature type="region of interest" description="Disordered" evidence="1">
    <location>
        <begin position="1"/>
        <end position="110"/>
    </location>
</feature>
<keyword evidence="3" id="KW-1185">Reference proteome</keyword>
<feature type="compositionally biased region" description="Basic residues" evidence="1">
    <location>
        <begin position="99"/>
        <end position="110"/>
    </location>
</feature>